<dbReference type="PANTHER" id="PTHR22911">
    <property type="entry name" value="ACYL-MALONYL CONDENSING ENZYME-RELATED"/>
    <property type="match status" value="1"/>
</dbReference>
<dbReference type="EMBL" id="CP045699">
    <property type="protein sequence ID" value="QGA64940.1"/>
    <property type="molecule type" value="Genomic_DNA"/>
</dbReference>
<evidence type="ECO:0000256" key="3">
    <source>
        <dbReference type="ARBA" id="ARBA00022989"/>
    </source>
</evidence>
<dbReference type="Pfam" id="PF00892">
    <property type="entry name" value="EamA"/>
    <property type="match status" value="2"/>
</dbReference>
<dbReference type="GO" id="GO:0016020">
    <property type="term" value="C:membrane"/>
    <property type="evidence" value="ECO:0007669"/>
    <property type="project" value="UniProtKB-SubCell"/>
</dbReference>
<dbReference type="Gene3D" id="1.10.3730.20">
    <property type="match status" value="1"/>
</dbReference>
<feature type="domain" description="EamA" evidence="6">
    <location>
        <begin position="9"/>
        <end position="140"/>
    </location>
</feature>
<dbReference type="RefSeq" id="WP_153447090.1">
    <property type="nucleotide sequence ID" value="NZ_CP045699.1"/>
</dbReference>
<feature type="domain" description="EamA" evidence="6">
    <location>
        <begin position="153"/>
        <end position="283"/>
    </location>
</feature>
<keyword evidence="3 5" id="KW-1133">Transmembrane helix</keyword>
<evidence type="ECO:0000256" key="5">
    <source>
        <dbReference type="SAM" id="Phobius"/>
    </source>
</evidence>
<feature type="transmembrane region" description="Helical" evidence="5">
    <location>
        <begin position="241"/>
        <end position="260"/>
    </location>
</feature>
<dbReference type="InterPro" id="IPR037185">
    <property type="entry name" value="EmrE-like"/>
</dbReference>
<feature type="transmembrane region" description="Helical" evidence="5">
    <location>
        <begin position="175"/>
        <end position="199"/>
    </location>
</feature>
<feature type="transmembrane region" description="Helical" evidence="5">
    <location>
        <begin position="266"/>
        <end position="287"/>
    </location>
</feature>
<accession>A0A5Q0TDH6</accession>
<protein>
    <submittedName>
        <fullName evidence="7">EamA family transporter</fullName>
    </submittedName>
</protein>
<comment type="subcellular location">
    <subcellularLocation>
        <location evidence="1">Membrane</location>
        <topology evidence="1">Multi-pass membrane protein</topology>
    </subcellularLocation>
</comment>
<feature type="transmembrane region" description="Helical" evidence="5">
    <location>
        <begin position="124"/>
        <end position="143"/>
    </location>
</feature>
<evidence type="ECO:0000256" key="2">
    <source>
        <dbReference type="ARBA" id="ARBA00022692"/>
    </source>
</evidence>
<evidence type="ECO:0000313" key="7">
    <source>
        <dbReference type="EMBL" id="QGA64940.1"/>
    </source>
</evidence>
<name>A0A5Q0TDH6_9VIBR</name>
<dbReference type="SUPFAM" id="SSF103481">
    <property type="entry name" value="Multidrug resistance efflux transporter EmrE"/>
    <property type="match status" value="2"/>
</dbReference>
<evidence type="ECO:0000313" key="8">
    <source>
        <dbReference type="Proteomes" id="UP000348942"/>
    </source>
</evidence>
<evidence type="ECO:0000259" key="6">
    <source>
        <dbReference type="Pfam" id="PF00892"/>
    </source>
</evidence>
<keyword evidence="8" id="KW-1185">Reference proteome</keyword>
<reference evidence="7 8" key="1">
    <citation type="submission" date="2019-10" db="EMBL/GenBank/DDBJ databases">
        <title>Vibrio sp. nov., isolated from Coralline algae surface.</title>
        <authorList>
            <person name="Geng Y."/>
            <person name="Zhang X."/>
        </authorList>
    </citation>
    <scope>NUCLEOTIDE SEQUENCE [LARGE SCALE GENOMIC DNA]</scope>
    <source>
        <strain evidence="7 8">SM1977</strain>
    </source>
</reference>
<proteinExistence type="predicted"/>
<evidence type="ECO:0000256" key="1">
    <source>
        <dbReference type="ARBA" id="ARBA00004141"/>
    </source>
</evidence>
<dbReference type="Proteomes" id="UP000348942">
    <property type="component" value="Chromosome 1"/>
</dbReference>
<feature type="transmembrane region" description="Helical" evidence="5">
    <location>
        <begin position="149"/>
        <end position="168"/>
    </location>
</feature>
<keyword evidence="4 5" id="KW-0472">Membrane</keyword>
<organism evidence="7 8">
    <name type="scientific">Vibrio algicola</name>
    <dbReference type="NCBI Taxonomy" id="2662262"/>
    <lineage>
        <taxon>Bacteria</taxon>
        <taxon>Pseudomonadati</taxon>
        <taxon>Pseudomonadota</taxon>
        <taxon>Gammaproteobacteria</taxon>
        <taxon>Vibrionales</taxon>
        <taxon>Vibrionaceae</taxon>
        <taxon>Vibrio</taxon>
    </lineage>
</organism>
<keyword evidence="2 5" id="KW-0812">Transmembrane</keyword>
<evidence type="ECO:0000256" key="4">
    <source>
        <dbReference type="ARBA" id="ARBA00023136"/>
    </source>
</evidence>
<gene>
    <name evidence="7" type="ORF">GFB47_05655</name>
</gene>
<feature type="transmembrane region" description="Helical" evidence="5">
    <location>
        <begin position="98"/>
        <end position="117"/>
    </location>
</feature>
<dbReference type="AlphaFoldDB" id="A0A5Q0TDH6"/>
<feature type="transmembrane region" description="Helical" evidence="5">
    <location>
        <begin position="72"/>
        <end position="92"/>
    </location>
</feature>
<feature type="transmembrane region" description="Helical" evidence="5">
    <location>
        <begin position="211"/>
        <end position="229"/>
    </location>
</feature>
<dbReference type="PANTHER" id="PTHR22911:SF6">
    <property type="entry name" value="SOLUTE CARRIER FAMILY 35 MEMBER G1"/>
    <property type="match status" value="1"/>
</dbReference>
<sequence>MPVQNKNMLGAMLVILATLSLTLKDSADKYLILHGFHPVQMVFFRFTIPFLCMLIFMPKQTKTAILATNGKLLIRSALFLVCAITSVISLKYIPLEVYIIVVQMGSVAYMLGGAIFFKETLTPVKIIATLLGFAGVVIVMNPTDVGGLHLIYLLPLVIVVANTGYNLLTKTIDSSVSFISIFINSFFILGSVSTILLIAQPDMWISPTMESIPYFITIPVVTIVSQLCLIKAMKIADASHVAPFFYFQILFACIFGYWLFDELPTIFTLGGGAFIVAAGIIITYANYKPNRNKSKQVQ</sequence>
<feature type="transmembrane region" description="Helical" evidence="5">
    <location>
        <begin position="42"/>
        <end position="60"/>
    </location>
</feature>
<dbReference type="InterPro" id="IPR000620">
    <property type="entry name" value="EamA_dom"/>
</dbReference>